<evidence type="ECO:0000313" key="12">
    <source>
        <dbReference type="EMBL" id="EZQ11012.1"/>
    </source>
</evidence>
<sequence>MNRKKRGSAVERQIVSLLRDRGFAVLRAPASGSKRKDSIPDIVAMKSGYILIIEVKSRKGGKVYISRDQAEGILDFTRKSGGELFIAVKMPRVLRFVPFTKLRKTESGNYVIDEDILSSGIDIDGVSRYIDARFSRTLDTFF</sequence>
<keyword evidence="9 11" id="KW-0234">DNA repair</keyword>
<dbReference type="RefSeq" id="WP_048098739.1">
    <property type="nucleotide sequence ID" value="NZ_JFZT01000017.1"/>
</dbReference>
<feature type="site" description="Transition state stabilizer" evidence="11">
    <location>
        <position position="56"/>
    </location>
</feature>
<dbReference type="GO" id="GO:0008821">
    <property type="term" value="F:crossover junction DNA endonuclease activity"/>
    <property type="evidence" value="ECO:0007669"/>
    <property type="project" value="UniProtKB-UniRule"/>
</dbReference>
<evidence type="ECO:0000256" key="11">
    <source>
        <dbReference type="HAMAP-Rule" id="MF_01490"/>
    </source>
</evidence>
<comment type="caution">
    <text evidence="12">The sequence shown here is derived from an EMBL/GenBank/DDBJ whole genome shotgun (WGS) entry which is preliminary data.</text>
</comment>
<evidence type="ECO:0000313" key="13">
    <source>
        <dbReference type="Proteomes" id="UP000024332"/>
    </source>
</evidence>
<dbReference type="InterPro" id="IPR011335">
    <property type="entry name" value="Restrct_endonuc-II-like"/>
</dbReference>
<keyword evidence="3 11" id="KW-0255">Endonuclease</keyword>
<evidence type="ECO:0000256" key="7">
    <source>
        <dbReference type="ARBA" id="ARBA00023125"/>
    </source>
</evidence>
<evidence type="ECO:0000256" key="4">
    <source>
        <dbReference type="ARBA" id="ARBA00022763"/>
    </source>
</evidence>
<keyword evidence="2 11" id="KW-0479">Metal-binding</keyword>
<dbReference type="InterPro" id="IPR002732">
    <property type="entry name" value="Hjc"/>
</dbReference>
<dbReference type="Proteomes" id="UP000024332">
    <property type="component" value="Unassembled WGS sequence"/>
</dbReference>
<dbReference type="HAMAP" id="MF_01490">
    <property type="entry name" value="HJ_Resolv_Hjc"/>
    <property type="match status" value="1"/>
</dbReference>
<dbReference type="EMBL" id="JFZT01000017">
    <property type="protein sequence ID" value="EZQ11012.1"/>
    <property type="molecule type" value="Genomic_DNA"/>
</dbReference>
<dbReference type="CDD" id="cd00523">
    <property type="entry name" value="Holliday_junction_resolvase"/>
    <property type="match status" value="1"/>
</dbReference>
<organism evidence="12 13">
    <name type="scientific">Candidatus Acidianus copahuensis</name>
    <dbReference type="NCBI Taxonomy" id="1160895"/>
    <lineage>
        <taxon>Archaea</taxon>
        <taxon>Thermoproteota</taxon>
        <taxon>Thermoprotei</taxon>
        <taxon>Sulfolobales</taxon>
        <taxon>Sulfolobaceae</taxon>
        <taxon>Acidianus</taxon>
    </lineage>
</organism>
<comment type="cofactor">
    <cofactor evidence="11">
        <name>Mg(2+)</name>
        <dbReference type="ChEBI" id="CHEBI:18420"/>
    </cofactor>
    <text evidence="11">Binds 1 Mg(2+) ion per subunit.</text>
</comment>
<evidence type="ECO:0000256" key="2">
    <source>
        <dbReference type="ARBA" id="ARBA00022723"/>
    </source>
</evidence>
<keyword evidence="7 11" id="KW-0238">DNA-binding</keyword>
<comment type="function">
    <text evidence="11">A structure-specific endonuclease that resolves Holliday junction (HJ) intermediates during genetic recombination. Cleaves 4-way DNA junctions introducing paired nicks in opposing strands, leaving a 5'-terminal phosphate and a 3'-terminal hydroxyl group that are subsequently ligated to produce recombinant products.</text>
</comment>
<keyword evidence="1 11" id="KW-0540">Nuclease</keyword>
<dbReference type="GO" id="GO:0000287">
    <property type="term" value="F:magnesium ion binding"/>
    <property type="evidence" value="ECO:0007669"/>
    <property type="project" value="UniProtKB-UniRule"/>
</dbReference>
<dbReference type="GO" id="GO:0006310">
    <property type="term" value="P:DNA recombination"/>
    <property type="evidence" value="ECO:0007669"/>
    <property type="project" value="UniProtKB-UniRule"/>
</dbReference>
<dbReference type="OrthoDB" id="34330at2157"/>
<comment type="similarity">
    <text evidence="11">Belongs to the Holliday junction resolvase Hjc family.</text>
</comment>
<proteinExistence type="inferred from homology"/>
<dbReference type="PANTHER" id="PTHR39651">
    <property type="entry name" value="HOLLIDAY JUNCTION RESOLVASE HJC"/>
    <property type="match status" value="1"/>
</dbReference>
<reference evidence="12 13" key="1">
    <citation type="submission" date="2014-03" db="EMBL/GenBank/DDBJ databases">
        <title>Draft genome sequence of the novel thermoacidophilic archaea Acidianus copahuensis ALE1 strain, isolated from Copahue volcanic area in Neuquen Argentina.</title>
        <authorList>
            <person name="Urbieta M.S."/>
            <person name="Rascovan N."/>
            <person name="Castro C."/>
            <person name="Revale S."/>
            <person name="Giaveno M.A."/>
            <person name="Vazquez M.P."/>
            <person name="Donati E.R."/>
        </authorList>
    </citation>
    <scope>NUCLEOTIDE SEQUENCE [LARGE SCALE GENOMIC DNA]</scope>
    <source>
        <strain evidence="12 13">ALE1</strain>
    </source>
</reference>
<dbReference type="Pfam" id="PF01870">
    <property type="entry name" value="Hjc"/>
    <property type="match status" value="1"/>
</dbReference>
<dbReference type="STRING" id="1160895.CM19_02040"/>
<dbReference type="Gene3D" id="3.40.1350.10">
    <property type="match status" value="1"/>
</dbReference>
<keyword evidence="4 11" id="KW-0227">DNA damage</keyword>
<evidence type="ECO:0000256" key="6">
    <source>
        <dbReference type="ARBA" id="ARBA00022842"/>
    </source>
</evidence>
<dbReference type="GO" id="GO:0006281">
    <property type="term" value="P:DNA repair"/>
    <property type="evidence" value="ECO:0007669"/>
    <property type="project" value="UniProtKB-UniRule"/>
</dbReference>
<keyword evidence="5 11" id="KW-0378">Hydrolase</keyword>
<accession>A0A031LRL0</accession>
<dbReference type="PIRSF" id="PIRSF004985">
    <property type="entry name" value="Hlld_jn_rslvs_ar"/>
    <property type="match status" value="1"/>
</dbReference>
<keyword evidence="13" id="KW-1185">Reference proteome</keyword>
<evidence type="ECO:0000256" key="3">
    <source>
        <dbReference type="ARBA" id="ARBA00022759"/>
    </source>
</evidence>
<dbReference type="PANTHER" id="PTHR39651:SF1">
    <property type="entry name" value="HOLLIDAY JUNCTION RESOLVASE HJC"/>
    <property type="match status" value="1"/>
</dbReference>
<comment type="catalytic activity">
    <reaction evidence="10 11">
        <text>Endonucleolytic cleavage at a junction such as a reciprocal single-stranded crossover between two homologous DNA duplexes (Holliday junction).</text>
        <dbReference type="EC" id="3.1.21.10"/>
    </reaction>
</comment>
<keyword evidence="8 11" id="KW-0233">DNA recombination</keyword>
<protein>
    <recommendedName>
        <fullName evidence="11">Crossover junction endodeoxyribonuclease Hjc</fullName>
        <shortName evidence="11">Hjc</shortName>
        <ecNumber evidence="11">3.1.21.10</ecNumber>
    </recommendedName>
    <alternativeName>
        <fullName evidence="11">Holliday junction resolvase Hjc</fullName>
    </alternativeName>
</protein>
<evidence type="ECO:0000256" key="9">
    <source>
        <dbReference type="ARBA" id="ARBA00023204"/>
    </source>
</evidence>
<dbReference type="NCBIfam" id="NF040854">
    <property type="entry name" value="Hol_resolv_Hjc"/>
    <property type="match status" value="1"/>
</dbReference>
<dbReference type="SUPFAM" id="SSF52980">
    <property type="entry name" value="Restriction endonuclease-like"/>
    <property type="match status" value="1"/>
</dbReference>
<dbReference type="AlphaFoldDB" id="A0A031LRL0"/>
<feature type="binding site" evidence="11">
    <location>
        <position position="54"/>
    </location>
    <ligand>
        <name>Mg(2+)</name>
        <dbReference type="ChEBI" id="CHEBI:18420"/>
    </ligand>
</feature>
<feature type="binding site" evidence="11">
    <location>
        <position position="41"/>
    </location>
    <ligand>
        <name>Mg(2+)</name>
        <dbReference type="ChEBI" id="CHEBI:18420"/>
    </ligand>
</feature>
<feature type="active site" evidence="11">
    <location>
        <position position="31"/>
    </location>
</feature>
<comment type="subunit">
    <text evidence="11">Homodimer.</text>
</comment>
<dbReference type="InterPro" id="IPR011856">
    <property type="entry name" value="tRNA_endonuc-like_dom_sf"/>
</dbReference>
<dbReference type="GO" id="GO:0003677">
    <property type="term" value="F:DNA binding"/>
    <property type="evidence" value="ECO:0007669"/>
    <property type="project" value="UniProtKB-KW"/>
</dbReference>
<name>A0A031LRL0_9CREN</name>
<gene>
    <name evidence="11" type="primary">hjc</name>
    <name evidence="12" type="ORF">CM19_02040</name>
</gene>
<keyword evidence="6 11" id="KW-0460">Magnesium</keyword>
<evidence type="ECO:0000256" key="10">
    <source>
        <dbReference type="ARBA" id="ARBA00029354"/>
    </source>
</evidence>
<evidence type="ECO:0000256" key="5">
    <source>
        <dbReference type="ARBA" id="ARBA00022801"/>
    </source>
</evidence>
<dbReference type="InterPro" id="IPR014428">
    <property type="entry name" value="Hjc_arc"/>
</dbReference>
<dbReference type="EC" id="3.1.21.10" evidence="11"/>
<evidence type="ECO:0000256" key="1">
    <source>
        <dbReference type="ARBA" id="ARBA00022722"/>
    </source>
</evidence>
<feature type="binding site" evidence="11">
    <location>
        <position position="11"/>
    </location>
    <ligand>
        <name>Mg(2+)</name>
        <dbReference type="ChEBI" id="CHEBI:18420"/>
    </ligand>
</feature>
<evidence type="ECO:0000256" key="8">
    <source>
        <dbReference type="ARBA" id="ARBA00023172"/>
    </source>
</evidence>